<proteinExistence type="predicted"/>
<feature type="compositionally biased region" description="Polar residues" evidence="1">
    <location>
        <begin position="1"/>
        <end position="15"/>
    </location>
</feature>
<organism evidence="2 3">
    <name type="scientific">Vagococcus fluvialis bH819</name>
    <dbReference type="NCBI Taxonomy" id="1255619"/>
    <lineage>
        <taxon>Bacteria</taxon>
        <taxon>Bacillati</taxon>
        <taxon>Bacillota</taxon>
        <taxon>Bacilli</taxon>
        <taxon>Lactobacillales</taxon>
        <taxon>Enterococcaceae</taxon>
        <taxon>Vagococcus</taxon>
    </lineage>
</organism>
<sequence length="82" mass="9153">MNHTVPSNNNSTQVPETKKEEKKRRATKKDQLLIDTDLIIKSQGLTPTAFDKKVVKEAREALLNEFLGGFSVAELLAVNKSK</sequence>
<dbReference type="Proteomes" id="UP000195918">
    <property type="component" value="Unassembled WGS sequence"/>
</dbReference>
<protein>
    <submittedName>
        <fullName evidence="2">Uncharacterized protein</fullName>
    </submittedName>
</protein>
<evidence type="ECO:0000313" key="3">
    <source>
        <dbReference type="Proteomes" id="UP000195918"/>
    </source>
</evidence>
<evidence type="ECO:0000256" key="1">
    <source>
        <dbReference type="SAM" id="MobiDB-lite"/>
    </source>
</evidence>
<keyword evidence="3" id="KW-1185">Reference proteome</keyword>
<gene>
    <name evidence="2" type="ORF">FM121_13385</name>
</gene>
<name>A0A1X6WS25_9ENTE</name>
<evidence type="ECO:0000313" key="2">
    <source>
        <dbReference type="EMBL" id="SLM87085.1"/>
    </source>
</evidence>
<dbReference type="AlphaFoldDB" id="A0A1X6WS25"/>
<dbReference type="EMBL" id="FWFD01000019">
    <property type="protein sequence ID" value="SLM87085.1"/>
    <property type="molecule type" value="Genomic_DNA"/>
</dbReference>
<feature type="region of interest" description="Disordered" evidence="1">
    <location>
        <begin position="1"/>
        <end position="28"/>
    </location>
</feature>
<accession>A0A1X6WS25</accession>
<dbReference type="RefSeq" id="WP_086952705.1">
    <property type="nucleotide sequence ID" value="NZ_FWFD01000019.1"/>
</dbReference>
<reference evidence="3" key="1">
    <citation type="submission" date="2017-02" db="EMBL/GenBank/DDBJ databases">
        <authorList>
            <person name="Dridi B."/>
        </authorList>
    </citation>
    <scope>NUCLEOTIDE SEQUENCE [LARGE SCALE GENOMIC DNA]</scope>
    <source>
        <strain evidence="3">bH819</strain>
    </source>
</reference>